<dbReference type="InterPro" id="IPR012337">
    <property type="entry name" value="RNaseH-like_sf"/>
</dbReference>
<dbReference type="InterPro" id="IPR051086">
    <property type="entry name" value="RNase_D-like"/>
</dbReference>
<keyword evidence="9" id="KW-1185">Reference proteome</keyword>
<proteinExistence type="inferred from homology"/>
<reference evidence="8 9" key="1">
    <citation type="submission" date="2021-02" db="EMBL/GenBank/DDBJ databases">
        <authorList>
            <person name="Han P."/>
        </authorList>
    </citation>
    <scope>NUCLEOTIDE SEQUENCE [LARGE SCALE GENOMIC DNA]</scope>
    <source>
        <strain evidence="8">Candidatus Nitrospira sp. ZN2</strain>
    </source>
</reference>
<evidence type="ECO:0000313" key="8">
    <source>
        <dbReference type="EMBL" id="CAE6774417.1"/>
    </source>
</evidence>
<comment type="caution">
    <text evidence="8">The sequence shown here is derived from an EMBL/GenBank/DDBJ whole genome shotgun (WGS) entry which is preliminary data.</text>
</comment>
<dbReference type="InterPro" id="IPR002121">
    <property type="entry name" value="HRDC_dom"/>
</dbReference>
<organism evidence="8 9">
    <name type="scientific">Nitrospira defluvii</name>
    <dbReference type="NCBI Taxonomy" id="330214"/>
    <lineage>
        <taxon>Bacteria</taxon>
        <taxon>Pseudomonadati</taxon>
        <taxon>Nitrospirota</taxon>
        <taxon>Nitrospiria</taxon>
        <taxon>Nitrospirales</taxon>
        <taxon>Nitrospiraceae</taxon>
        <taxon>Nitrospira</taxon>
    </lineage>
</organism>
<dbReference type="Pfam" id="PF00570">
    <property type="entry name" value="HRDC"/>
    <property type="match status" value="1"/>
</dbReference>
<keyword evidence="5 6" id="KW-0269">Exonuclease</keyword>
<sequence>MATLQPDQSFITSDDMLDALCDRLAESRVIAIDTEFMGEDHFIPRLELIQVAAEGVAAVIDFPAVQAGAPMARFWELVCEARIEKVLHAGRQDLELFAHHAGRLPKPFFDTQIAAAMVGYGAQTAYANLVQRVQGVKLDKAHTFTNWSQRPLSQEQLVYALDDVTFLLPIHRHLRQKLSVMGRLEWVDEEFSRLEVSLGAQARDPQERYQRIRGWDSLKPRAAGVLRDLAAWREGEARRRNVPRGRVMRDEVLVQLARQTPRTLEQLRSMRGMYSSEVERNGQALLATMQQALARPESEWPDVPRDRKPDPESTGILELLQAVLKSRAAVENIAPTMIATSGDLQALVERASPLEEPDIPVLRGWRRQLVGETLLHVLSGDLKVWIDPAVGKLRFGHLDRS</sequence>
<dbReference type="RefSeq" id="WP_213043258.1">
    <property type="nucleotide sequence ID" value="NZ_CAJNBJ010000017.1"/>
</dbReference>
<dbReference type="HAMAP" id="MF_01899">
    <property type="entry name" value="RNase_D"/>
    <property type="match status" value="1"/>
</dbReference>
<dbReference type="InterPro" id="IPR044876">
    <property type="entry name" value="HRDC_dom_sf"/>
</dbReference>
<accession>A0ABM8RVQ7</accession>
<dbReference type="CDD" id="cd06142">
    <property type="entry name" value="RNaseD_exo"/>
    <property type="match status" value="1"/>
</dbReference>
<evidence type="ECO:0000313" key="9">
    <source>
        <dbReference type="Proteomes" id="UP000675880"/>
    </source>
</evidence>
<dbReference type="EMBL" id="CAJNBJ010000017">
    <property type="protein sequence ID" value="CAE6774417.1"/>
    <property type="molecule type" value="Genomic_DNA"/>
</dbReference>
<gene>
    <name evidence="6 8" type="primary">rnd</name>
    <name evidence="8" type="ORF">NSPZN2_40446</name>
</gene>
<name>A0ABM8RVQ7_9BACT</name>
<dbReference type="Gene3D" id="1.10.150.80">
    <property type="entry name" value="HRDC domain"/>
    <property type="match status" value="1"/>
</dbReference>
<dbReference type="NCBIfam" id="TIGR01388">
    <property type="entry name" value="rnd"/>
    <property type="match status" value="1"/>
</dbReference>
<dbReference type="Proteomes" id="UP000675880">
    <property type="component" value="Unassembled WGS sequence"/>
</dbReference>
<dbReference type="InterPro" id="IPR010997">
    <property type="entry name" value="HRDC-like_sf"/>
</dbReference>
<evidence type="ECO:0000256" key="1">
    <source>
        <dbReference type="ARBA" id="ARBA00022490"/>
    </source>
</evidence>
<dbReference type="GO" id="GO:0033890">
    <property type="term" value="F:ribonuclease D activity"/>
    <property type="evidence" value="ECO:0007669"/>
    <property type="project" value="UniProtKB-EC"/>
</dbReference>
<dbReference type="PANTHER" id="PTHR47649:SF1">
    <property type="entry name" value="RIBONUCLEASE D"/>
    <property type="match status" value="1"/>
</dbReference>
<dbReference type="EC" id="3.1.13.5" evidence="6"/>
<keyword evidence="1 6" id="KW-0963">Cytoplasm</keyword>
<evidence type="ECO:0000256" key="5">
    <source>
        <dbReference type="ARBA" id="ARBA00022839"/>
    </source>
</evidence>
<dbReference type="Gene3D" id="3.30.420.10">
    <property type="entry name" value="Ribonuclease H-like superfamily/Ribonuclease H"/>
    <property type="match status" value="1"/>
</dbReference>
<evidence type="ECO:0000256" key="4">
    <source>
        <dbReference type="ARBA" id="ARBA00022801"/>
    </source>
</evidence>
<comment type="catalytic activity">
    <reaction evidence="6">
        <text>Exonucleolytic cleavage that removes extra residues from the 3'-terminus of tRNA to produce 5'-mononucleotides.</text>
        <dbReference type="EC" id="3.1.13.5"/>
    </reaction>
</comment>
<dbReference type="PROSITE" id="PS50967">
    <property type="entry name" value="HRDC"/>
    <property type="match status" value="1"/>
</dbReference>
<feature type="domain" description="HRDC" evidence="7">
    <location>
        <begin position="219"/>
        <end position="299"/>
    </location>
</feature>
<keyword evidence="4 6" id="KW-0378">Hydrolase</keyword>
<comment type="subcellular location">
    <subcellularLocation>
        <location evidence="6">Cytoplasm</location>
    </subcellularLocation>
</comment>
<dbReference type="InterPro" id="IPR006292">
    <property type="entry name" value="RNase_D"/>
</dbReference>
<evidence type="ECO:0000256" key="2">
    <source>
        <dbReference type="ARBA" id="ARBA00022694"/>
    </source>
</evidence>
<keyword evidence="3 6" id="KW-0540">Nuclease</keyword>
<protein>
    <recommendedName>
        <fullName evidence="6">Ribonuclease D</fullName>
        <shortName evidence="6">RNase D</shortName>
        <ecNumber evidence="6">3.1.13.5</ecNumber>
    </recommendedName>
</protein>
<dbReference type="SUPFAM" id="SSF53098">
    <property type="entry name" value="Ribonuclease H-like"/>
    <property type="match status" value="1"/>
</dbReference>
<dbReference type="InterPro" id="IPR036397">
    <property type="entry name" value="RNaseH_sf"/>
</dbReference>
<dbReference type="SMART" id="SM00341">
    <property type="entry name" value="HRDC"/>
    <property type="match status" value="1"/>
</dbReference>
<dbReference type="SUPFAM" id="SSF47819">
    <property type="entry name" value="HRDC-like"/>
    <property type="match status" value="2"/>
</dbReference>
<comment type="similarity">
    <text evidence="6">Belongs to the RNase D family.</text>
</comment>
<dbReference type="Pfam" id="PF01612">
    <property type="entry name" value="DNA_pol_A_exo1"/>
    <property type="match status" value="1"/>
</dbReference>
<evidence type="ECO:0000259" key="7">
    <source>
        <dbReference type="PROSITE" id="PS50967"/>
    </source>
</evidence>
<evidence type="ECO:0000256" key="3">
    <source>
        <dbReference type="ARBA" id="ARBA00022722"/>
    </source>
</evidence>
<comment type="cofactor">
    <cofactor evidence="6">
        <name>a divalent metal cation</name>
        <dbReference type="ChEBI" id="CHEBI:60240"/>
    </cofactor>
</comment>
<dbReference type="PANTHER" id="PTHR47649">
    <property type="entry name" value="RIBONUCLEASE D"/>
    <property type="match status" value="1"/>
</dbReference>
<dbReference type="InterPro" id="IPR002562">
    <property type="entry name" value="3'-5'_exonuclease_dom"/>
</dbReference>
<dbReference type="SMART" id="SM00474">
    <property type="entry name" value="35EXOc"/>
    <property type="match status" value="1"/>
</dbReference>
<keyword evidence="2 6" id="KW-0819">tRNA processing</keyword>
<evidence type="ECO:0000256" key="6">
    <source>
        <dbReference type="HAMAP-Rule" id="MF_01899"/>
    </source>
</evidence>
<comment type="function">
    <text evidence="6">Exonuclease involved in the 3' processing of various precursor tRNAs. Initiates hydrolysis at the 3'-terminus of an RNA molecule and releases 5'-mononucleotides.</text>
</comment>